<evidence type="ECO:0000256" key="1">
    <source>
        <dbReference type="SAM" id="MobiDB-lite"/>
    </source>
</evidence>
<proteinExistence type="predicted"/>
<evidence type="ECO:0000313" key="3">
    <source>
        <dbReference type="Proteomes" id="UP000195402"/>
    </source>
</evidence>
<reference evidence="2 3" key="1">
    <citation type="journal article" date="2017" name="Mol. Plant">
        <title>The Genome of Medicinal Plant Macleaya cordata Provides New Insights into Benzylisoquinoline Alkaloids Metabolism.</title>
        <authorList>
            <person name="Liu X."/>
            <person name="Liu Y."/>
            <person name="Huang P."/>
            <person name="Ma Y."/>
            <person name="Qing Z."/>
            <person name="Tang Q."/>
            <person name="Cao H."/>
            <person name="Cheng P."/>
            <person name="Zheng Y."/>
            <person name="Yuan Z."/>
            <person name="Zhou Y."/>
            <person name="Liu J."/>
            <person name="Tang Z."/>
            <person name="Zhuo Y."/>
            <person name="Zhang Y."/>
            <person name="Yu L."/>
            <person name="Huang J."/>
            <person name="Yang P."/>
            <person name="Peng Q."/>
            <person name="Zhang J."/>
            <person name="Jiang W."/>
            <person name="Zhang Z."/>
            <person name="Lin K."/>
            <person name="Ro D.K."/>
            <person name="Chen X."/>
            <person name="Xiong X."/>
            <person name="Shang Y."/>
            <person name="Huang S."/>
            <person name="Zeng J."/>
        </authorList>
    </citation>
    <scope>NUCLEOTIDE SEQUENCE [LARGE SCALE GENOMIC DNA]</scope>
    <source>
        <strain evidence="3">cv. BLH2017</strain>
        <tissue evidence="2">Root</tissue>
    </source>
</reference>
<evidence type="ECO:0000313" key="2">
    <source>
        <dbReference type="EMBL" id="OVA03495.1"/>
    </source>
</evidence>
<evidence type="ECO:0008006" key="4">
    <source>
        <dbReference type="Google" id="ProtNLM"/>
    </source>
</evidence>
<dbReference type="PANTHER" id="PTHR47481:SF10">
    <property type="entry name" value="COPIA-LIKE POLYPROTEIN_RETROTRANSPOSON"/>
    <property type="match status" value="1"/>
</dbReference>
<name>A0A200PZB9_MACCD</name>
<dbReference type="AlphaFoldDB" id="A0A200PZB9"/>
<dbReference type="Pfam" id="PF14223">
    <property type="entry name" value="Retrotran_gag_2"/>
    <property type="match status" value="1"/>
</dbReference>
<dbReference type="OrthoDB" id="1912561at2759"/>
<gene>
    <name evidence="2" type="ORF">BVC80_8325g7</name>
</gene>
<protein>
    <recommendedName>
        <fullName evidence="4">Retrotransposon Copia-like N-terminal domain-containing protein</fullName>
    </recommendedName>
</protein>
<dbReference type="EMBL" id="MVGT01003676">
    <property type="protein sequence ID" value="OVA03495.1"/>
    <property type="molecule type" value="Genomic_DNA"/>
</dbReference>
<feature type="compositionally biased region" description="Low complexity" evidence="1">
    <location>
        <begin position="234"/>
        <end position="261"/>
    </location>
</feature>
<keyword evidence="3" id="KW-1185">Reference proteome</keyword>
<feature type="compositionally biased region" description="Gly residues" evidence="1">
    <location>
        <begin position="270"/>
        <end position="294"/>
    </location>
</feature>
<organism evidence="2 3">
    <name type="scientific">Macleaya cordata</name>
    <name type="common">Five-seeded plume-poppy</name>
    <name type="synonym">Bocconia cordata</name>
    <dbReference type="NCBI Taxonomy" id="56857"/>
    <lineage>
        <taxon>Eukaryota</taxon>
        <taxon>Viridiplantae</taxon>
        <taxon>Streptophyta</taxon>
        <taxon>Embryophyta</taxon>
        <taxon>Tracheophyta</taxon>
        <taxon>Spermatophyta</taxon>
        <taxon>Magnoliopsida</taxon>
        <taxon>Ranunculales</taxon>
        <taxon>Papaveraceae</taxon>
        <taxon>Papaveroideae</taxon>
        <taxon>Macleaya</taxon>
    </lineage>
</organism>
<comment type="caution">
    <text evidence="2">The sequence shown here is derived from an EMBL/GenBank/DDBJ whole genome shotgun (WGS) entry which is preliminary data.</text>
</comment>
<accession>A0A200PZB9</accession>
<dbReference type="Proteomes" id="UP000195402">
    <property type="component" value="Unassembled WGS sequence"/>
</dbReference>
<dbReference type="PANTHER" id="PTHR47481">
    <property type="match status" value="1"/>
</dbReference>
<dbReference type="InParanoid" id="A0A200PZB9"/>
<sequence length="310" mass="34479">MSTIAASSSTSSSTVPTLNNVNHLISIKLDRSNYLLWQDKMSSILRSQKLFKYVDPTHPIPPTHITAPTTNERVPNPAFEEWQDVDQTILTWIHVTLTDPVHSQVLGIKTAHAAWLALEKSFADQNNARVLQLKCQLQRIQRGNQTIADYLSQIKSIADSLAAAENRVSDMDLVLYVLHGLGPEYEPFYTAITTRPPLPTFHELYSLLLTQETRLQHLQQNHSEITQTTTFVAGSSSSPQQSRNSNQQRSQSSSSNGRGNRFYSHNARGGYQGRGGFQGRGGGRGGYQGRGGGRANHNFNPPMPQYSNYS</sequence>
<dbReference type="OMA" id="TSNTNHI"/>
<feature type="region of interest" description="Disordered" evidence="1">
    <location>
        <begin position="231"/>
        <end position="310"/>
    </location>
</feature>